<feature type="region of interest" description="Disordered" evidence="6">
    <location>
        <begin position="111"/>
        <end position="191"/>
    </location>
</feature>
<organism evidence="8 9">
    <name type="scientific">Cottoperca gobio</name>
    <name type="common">Frogmouth</name>
    <name type="synonym">Aphritis gobio</name>
    <dbReference type="NCBI Taxonomy" id="56716"/>
    <lineage>
        <taxon>Eukaryota</taxon>
        <taxon>Metazoa</taxon>
        <taxon>Chordata</taxon>
        <taxon>Craniata</taxon>
        <taxon>Vertebrata</taxon>
        <taxon>Euteleostomi</taxon>
        <taxon>Actinopterygii</taxon>
        <taxon>Neopterygii</taxon>
        <taxon>Teleostei</taxon>
        <taxon>Neoteleostei</taxon>
        <taxon>Acanthomorphata</taxon>
        <taxon>Eupercaria</taxon>
        <taxon>Perciformes</taxon>
        <taxon>Notothenioidei</taxon>
        <taxon>Bovichtidae</taxon>
        <taxon>Cottoperca</taxon>
    </lineage>
</organism>
<feature type="compositionally biased region" description="Basic and acidic residues" evidence="6">
    <location>
        <begin position="220"/>
        <end position="240"/>
    </location>
</feature>
<evidence type="ECO:0000256" key="6">
    <source>
        <dbReference type="SAM" id="MobiDB-lite"/>
    </source>
</evidence>
<evidence type="ECO:0000256" key="2">
    <source>
        <dbReference type="ARBA" id="ARBA00022753"/>
    </source>
</evidence>
<dbReference type="InterPro" id="IPR009764">
    <property type="entry name" value="OCIA_dom"/>
</dbReference>
<gene>
    <name evidence="9" type="primary">LOC115011246</name>
</gene>
<dbReference type="Pfam" id="PF07051">
    <property type="entry name" value="OCIA"/>
    <property type="match status" value="1"/>
</dbReference>
<dbReference type="GeneID" id="115011246"/>
<evidence type="ECO:0000256" key="1">
    <source>
        <dbReference type="ARBA" id="ARBA00004177"/>
    </source>
</evidence>
<sequence length="247" mass="27903">MSSTTTDFTEERQQSGAQATLSTQYVPTEEEKNVFRECNMESFWYRSVPFSVVSMAITQALVVRGTLSASPRFGSLPKLAFAGFCGYLAGKMSYMKTCQEKFMRLENSPLGDAIRQRSRTPAQFSKGPQSELSDPDAPSFDTMFQPADASSQMPTNTRDYEYNSESPVPMGKVDDFSAPATTDSYLEDDEPRRKPILYEDLRLKNRENYDVMLTHKADTLLKPSAEKQPGRPRNDVKKNVYGDAWEE</sequence>
<dbReference type="OrthoDB" id="6513616at2759"/>
<feature type="compositionally biased region" description="Polar residues" evidence="6">
    <location>
        <begin position="119"/>
        <end position="132"/>
    </location>
</feature>
<comment type="subcellular location">
    <subcellularLocation>
        <location evidence="1 5">Endosome</location>
    </subcellularLocation>
</comment>
<dbReference type="Proteomes" id="UP000504630">
    <property type="component" value="Chromosome 1"/>
</dbReference>
<feature type="domain" description="OCIA" evidence="7">
    <location>
        <begin position="24"/>
        <end position="109"/>
    </location>
</feature>
<evidence type="ECO:0000313" key="9">
    <source>
        <dbReference type="RefSeq" id="XP_029292182.1"/>
    </source>
</evidence>
<keyword evidence="2 5" id="KW-0967">Endosome</keyword>
<keyword evidence="8" id="KW-1185">Reference proteome</keyword>
<dbReference type="InterPro" id="IPR040187">
    <property type="entry name" value="OCAD1/2"/>
</dbReference>
<dbReference type="GO" id="GO:0005768">
    <property type="term" value="C:endosome"/>
    <property type="evidence" value="ECO:0007669"/>
    <property type="project" value="UniProtKB-SubCell"/>
</dbReference>
<evidence type="ECO:0000256" key="5">
    <source>
        <dbReference type="RuleBase" id="RU369066"/>
    </source>
</evidence>
<dbReference type="RefSeq" id="XP_029292182.1">
    <property type="nucleotide sequence ID" value="XM_029436322.1"/>
</dbReference>
<dbReference type="InParanoid" id="A0A6J2Q4J1"/>
<feature type="region of interest" description="Disordered" evidence="6">
    <location>
        <begin position="1"/>
        <end position="23"/>
    </location>
</feature>
<dbReference type="AlphaFoldDB" id="A0A6J2Q4J1"/>
<dbReference type="PANTHER" id="PTHR13336:SF4">
    <property type="entry name" value="OCIA DOMAIN-CONTAINING PROTEIN 1"/>
    <property type="match status" value="1"/>
</dbReference>
<evidence type="ECO:0000313" key="8">
    <source>
        <dbReference type="Proteomes" id="UP000504630"/>
    </source>
</evidence>
<feature type="compositionally biased region" description="Polar residues" evidence="6">
    <location>
        <begin position="148"/>
        <end position="157"/>
    </location>
</feature>
<accession>A0A6J2Q4J1</accession>
<evidence type="ECO:0000256" key="3">
    <source>
        <dbReference type="ARBA" id="ARBA00037952"/>
    </source>
</evidence>
<proteinExistence type="inferred from homology"/>
<comment type="subunit">
    <text evidence="5">Interacts with STAT3.</text>
</comment>
<evidence type="ECO:0000256" key="4">
    <source>
        <dbReference type="ARBA" id="ARBA00040877"/>
    </source>
</evidence>
<comment type="function">
    <text evidence="5">Maintains stem cell potency. Increases STAT3 phosphorylation and controls ERK phosphorylation. May act as a scaffold, increasing STAT3 recruitment onto endosomes.</text>
</comment>
<dbReference type="GO" id="GO:2000736">
    <property type="term" value="P:regulation of stem cell differentiation"/>
    <property type="evidence" value="ECO:0007669"/>
    <property type="project" value="UniProtKB-UniRule"/>
</dbReference>
<dbReference type="KEGG" id="cgob:115011246"/>
<evidence type="ECO:0000259" key="7">
    <source>
        <dbReference type="Pfam" id="PF07051"/>
    </source>
</evidence>
<feature type="region of interest" description="Disordered" evidence="6">
    <location>
        <begin position="220"/>
        <end position="247"/>
    </location>
</feature>
<comment type="domain">
    <text evidence="5">The OCIA domain is necessary and sufficient for endosomal localization.</text>
</comment>
<name>A0A6J2Q4J1_COTGO</name>
<comment type="similarity">
    <text evidence="3 5">Belongs to the OCIAD1 family.</text>
</comment>
<protein>
    <recommendedName>
        <fullName evidence="4 5">OCIA domain-containing protein 1</fullName>
    </recommendedName>
</protein>
<dbReference type="PANTHER" id="PTHR13336">
    <property type="entry name" value="OVARIAN CARCINOMA IMMUNOREACTIVE ANTIGEN"/>
    <property type="match status" value="1"/>
</dbReference>
<dbReference type="FunCoup" id="A0A6J2Q4J1">
    <property type="interactions" value="13"/>
</dbReference>
<reference evidence="9" key="1">
    <citation type="submission" date="2025-08" db="UniProtKB">
        <authorList>
            <consortium name="RefSeq"/>
        </authorList>
    </citation>
    <scope>IDENTIFICATION</scope>
</reference>
<feature type="compositionally biased region" description="Polar residues" evidence="6">
    <location>
        <begin position="14"/>
        <end position="23"/>
    </location>
</feature>